<evidence type="ECO:0008006" key="4">
    <source>
        <dbReference type="Google" id="ProtNLM"/>
    </source>
</evidence>
<dbReference type="InterPro" id="IPR036249">
    <property type="entry name" value="Thioredoxin-like_sf"/>
</dbReference>
<keyword evidence="1" id="KW-0732">Signal</keyword>
<feature type="signal peptide" evidence="1">
    <location>
        <begin position="1"/>
        <end position="19"/>
    </location>
</feature>
<dbReference type="Proteomes" id="UP001150925">
    <property type="component" value="Unassembled WGS sequence"/>
</dbReference>
<sequence>MKLLSYLIVVLSFVLGTLETPQYTSTINPTGGVQGNMINEVSLYYIIRDLTAKTYMVLYYQPNCKFSKAFFETWNNYVEAHGYINAYKYNCHERNGNVIDTLCKTEGITGYPTVKLYRRGKDRQVTATPDYNQFEKNVQSGINLLRMSTIFTSTNEKFNNVFGNNSPTQAS</sequence>
<dbReference type="Gene3D" id="3.40.30.10">
    <property type="entry name" value="Glutaredoxin"/>
    <property type="match status" value="1"/>
</dbReference>
<accession>A0A9W8ATU2</accession>
<evidence type="ECO:0000256" key="1">
    <source>
        <dbReference type="SAM" id="SignalP"/>
    </source>
</evidence>
<dbReference type="CDD" id="cd02961">
    <property type="entry name" value="PDI_a_family"/>
    <property type="match status" value="1"/>
</dbReference>
<dbReference type="AlphaFoldDB" id="A0A9W8ATU2"/>
<comment type="caution">
    <text evidence="2">The sequence shown here is derived from an EMBL/GenBank/DDBJ whole genome shotgun (WGS) entry which is preliminary data.</text>
</comment>
<evidence type="ECO:0000313" key="3">
    <source>
        <dbReference type="Proteomes" id="UP001150925"/>
    </source>
</evidence>
<evidence type="ECO:0000313" key="2">
    <source>
        <dbReference type="EMBL" id="KAJ1961113.1"/>
    </source>
</evidence>
<name>A0A9W8ATU2_9FUNG</name>
<dbReference type="SUPFAM" id="SSF52833">
    <property type="entry name" value="Thioredoxin-like"/>
    <property type="match status" value="1"/>
</dbReference>
<dbReference type="EMBL" id="JANBPY010001200">
    <property type="protein sequence ID" value="KAJ1961113.1"/>
    <property type="molecule type" value="Genomic_DNA"/>
</dbReference>
<keyword evidence="3" id="KW-1185">Reference proteome</keyword>
<proteinExistence type="predicted"/>
<dbReference type="OrthoDB" id="427280at2759"/>
<feature type="chain" id="PRO_5040958433" description="Thioredoxin domain-containing protein" evidence="1">
    <location>
        <begin position="20"/>
        <end position="171"/>
    </location>
</feature>
<organism evidence="2 3">
    <name type="scientific">Dispira parvispora</name>
    <dbReference type="NCBI Taxonomy" id="1520584"/>
    <lineage>
        <taxon>Eukaryota</taxon>
        <taxon>Fungi</taxon>
        <taxon>Fungi incertae sedis</taxon>
        <taxon>Zoopagomycota</taxon>
        <taxon>Kickxellomycotina</taxon>
        <taxon>Dimargaritomycetes</taxon>
        <taxon>Dimargaritales</taxon>
        <taxon>Dimargaritaceae</taxon>
        <taxon>Dispira</taxon>
    </lineage>
</organism>
<reference evidence="2" key="1">
    <citation type="submission" date="2022-07" db="EMBL/GenBank/DDBJ databases">
        <title>Phylogenomic reconstructions and comparative analyses of Kickxellomycotina fungi.</title>
        <authorList>
            <person name="Reynolds N.K."/>
            <person name="Stajich J.E."/>
            <person name="Barry K."/>
            <person name="Grigoriev I.V."/>
            <person name="Crous P."/>
            <person name="Smith M.E."/>
        </authorList>
    </citation>
    <scope>NUCLEOTIDE SEQUENCE</scope>
    <source>
        <strain evidence="2">RSA 1196</strain>
    </source>
</reference>
<protein>
    <recommendedName>
        <fullName evidence="4">Thioredoxin domain-containing protein</fullName>
    </recommendedName>
</protein>
<gene>
    <name evidence="2" type="ORF">IWQ62_003978</name>
</gene>